<feature type="region of interest" description="Disordered" evidence="1">
    <location>
        <begin position="1"/>
        <end position="100"/>
    </location>
</feature>
<evidence type="ECO:0000313" key="3">
    <source>
        <dbReference type="Proteomes" id="UP000326396"/>
    </source>
</evidence>
<protein>
    <submittedName>
        <fullName evidence="2">Uncharacterized protein</fullName>
    </submittedName>
</protein>
<evidence type="ECO:0000256" key="1">
    <source>
        <dbReference type="SAM" id="MobiDB-lite"/>
    </source>
</evidence>
<reference evidence="2 3" key="1">
    <citation type="submission" date="2019-05" db="EMBL/GenBank/DDBJ databases">
        <title>Mikania micrantha, genome provides insights into the molecular mechanism of rapid growth.</title>
        <authorList>
            <person name="Liu B."/>
        </authorList>
    </citation>
    <scope>NUCLEOTIDE SEQUENCE [LARGE SCALE GENOMIC DNA]</scope>
    <source>
        <strain evidence="2">NLD-2019</strain>
        <tissue evidence="2">Leaf</tissue>
    </source>
</reference>
<dbReference type="EMBL" id="SZYD01000009">
    <property type="protein sequence ID" value="KAD5317037.1"/>
    <property type="molecule type" value="Genomic_DNA"/>
</dbReference>
<feature type="compositionally biased region" description="Basic and acidic residues" evidence="1">
    <location>
        <begin position="38"/>
        <end position="47"/>
    </location>
</feature>
<dbReference type="AlphaFoldDB" id="A0A5N6NTJ9"/>
<proteinExistence type="predicted"/>
<comment type="caution">
    <text evidence="2">The sequence shown here is derived from an EMBL/GenBank/DDBJ whole genome shotgun (WGS) entry which is preliminary data.</text>
</comment>
<gene>
    <name evidence="2" type="ORF">E3N88_16983</name>
</gene>
<keyword evidence="3" id="KW-1185">Reference proteome</keyword>
<organism evidence="2 3">
    <name type="scientific">Mikania micrantha</name>
    <name type="common">bitter vine</name>
    <dbReference type="NCBI Taxonomy" id="192012"/>
    <lineage>
        <taxon>Eukaryota</taxon>
        <taxon>Viridiplantae</taxon>
        <taxon>Streptophyta</taxon>
        <taxon>Embryophyta</taxon>
        <taxon>Tracheophyta</taxon>
        <taxon>Spermatophyta</taxon>
        <taxon>Magnoliopsida</taxon>
        <taxon>eudicotyledons</taxon>
        <taxon>Gunneridae</taxon>
        <taxon>Pentapetalae</taxon>
        <taxon>asterids</taxon>
        <taxon>campanulids</taxon>
        <taxon>Asterales</taxon>
        <taxon>Asteraceae</taxon>
        <taxon>Asteroideae</taxon>
        <taxon>Heliantheae alliance</taxon>
        <taxon>Eupatorieae</taxon>
        <taxon>Mikania</taxon>
    </lineage>
</organism>
<accession>A0A5N6NTJ9</accession>
<evidence type="ECO:0000313" key="2">
    <source>
        <dbReference type="EMBL" id="KAD5317037.1"/>
    </source>
</evidence>
<dbReference type="Proteomes" id="UP000326396">
    <property type="component" value="Linkage Group LG17"/>
</dbReference>
<feature type="region of interest" description="Disordered" evidence="1">
    <location>
        <begin position="150"/>
        <end position="169"/>
    </location>
</feature>
<feature type="compositionally biased region" description="Polar residues" evidence="1">
    <location>
        <begin position="159"/>
        <end position="169"/>
    </location>
</feature>
<name>A0A5N6NTJ9_9ASTR</name>
<sequence length="169" mass="18418">MTTMAVDGDVDHNRRSRLPPISRKGMTVDGDAGGEVDDERRRSRRAAEATTVNLDEGVDDEGFSRCTQRDEATDRKRMRAADGGFLDGGDGFQGTSNGDLKEKKGEKLDALRATHLCIRICILFSYTHRFSALSTAIYAVAYPDAGPSDVVSPSLHRYPSTSSTTEDVT</sequence>